<dbReference type="STRING" id="4615.A0A199VGI5"/>
<name>A0A199VGI5_ANACO</name>
<dbReference type="Proteomes" id="UP000092600">
    <property type="component" value="Unassembled WGS sequence"/>
</dbReference>
<dbReference type="InterPro" id="IPR036514">
    <property type="entry name" value="SGNH_hydro_sf"/>
</dbReference>
<feature type="signal peptide" evidence="1">
    <location>
        <begin position="1"/>
        <end position="23"/>
    </location>
</feature>
<reference evidence="2 3" key="1">
    <citation type="journal article" date="2016" name="DNA Res.">
        <title>The draft genome of MD-2 pineapple using hybrid error correction of long reads.</title>
        <authorList>
            <person name="Redwan R.M."/>
            <person name="Saidin A."/>
            <person name="Kumar S.V."/>
        </authorList>
    </citation>
    <scope>NUCLEOTIDE SEQUENCE [LARGE SCALE GENOMIC DNA]</scope>
    <source>
        <strain evidence="3">cv. MD2</strain>
        <tissue evidence="2">Leaf</tissue>
    </source>
</reference>
<dbReference type="PANTHER" id="PTHR45642">
    <property type="entry name" value="GDSL ESTERASE/LIPASE EXL3"/>
    <property type="match status" value="1"/>
</dbReference>
<dbReference type="InterPro" id="IPR050592">
    <property type="entry name" value="GDSL_lipolytic_enzyme"/>
</dbReference>
<evidence type="ECO:0000313" key="3">
    <source>
        <dbReference type="Proteomes" id="UP000092600"/>
    </source>
</evidence>
<dbReference type="Gene3D" id="3.40.50.1110">
    <property type="entry name" value="SGNH hydrolase"/>
    <property type="match status" value="2"/>
</dbReference>
<dbReference type="EMBL" id="LSRQ01001887">
    <property type="protein sequence ID" value="OAY76214.1"/>
    <property type="molecule type" value="Genomic_DNA"/>
</dbReference>
<accession>A0A199VGI5</accession>
<feature type="chain" id="PRO_5008285882" evidence="1">
    <location>
        <begin position="24"/>
        <end position="263"/>
    </location>
</feature>
<dbReference type="PANTHER" id="PTHR45642:SF110">
    <property type="entry name" value="OS02G0101400 PROTEIN"/>
    <property type="match status" value="1"/>
</dbReference>
<organism evidence="2 3">
    <name type="scientific">Ananas comosus</name>
    <name type="common">Pineapple</name>
    <name type="synonym">Ananas ananas</name>
    <dbReference type="NCBI Taxonomy" id="4615"/>
    <lineage>
        <taxon>Eukaryota</taxon>
        <taxon>Viridiplantae</taxon>
        <taxon>Streptophyta</taxon>
        <taxon>Embryophyta</taxon>
        <taxon>Tracheophyta</taxon>
        <taxon>Spermatophyta</taxon>
        <taxon>Magnoliopsida</taxon>
        <taxon>Liliopsida</taxon>
        <taxon>Poales</taxon>
        <taxon>Bromeliaceae</taxon>
        <taxon>Bromelioideae</taxon>
        <taxon>Ananas</taxon>
    </lineage>
</organism>
<evidence type="ECO:0000313" key="2">
    <source>
        <dbReference type="EMBL" id="OAY76214.1"/>
    </source>
</evidence>
<comment type="caution">
    <text evidence="2">The sequence shown here is derived from an EMBL/GenBank/DDBJ whole genome shotgun (WGS) entry which is preliminary data.</text>
</comment>
<keyword evidence="1" id="KW-0732">Signal</keyword>
<protein>
    <submittedName>
        <fullName evidence="2">GDSL esterase/lipase</fullName>
    </submittedName>
</protein>
<dbReference type="AlphaFoldDB" id="A0A199VGI5"/>
<sequence length="263" mass="28382">MVCAAPALSISILLLQLLIVAEAGVPTHGAGPVVPAVIILGDSIMDPASELGVKETLPAYLGTKLSAQDLLTGVSFASAGTGFDPATATLASVIPMRKQLEMFAEYEERLRTLVGEEKAASIIAESQFVVCAGSNDVVQFLANPLNNRTSKGIANYSKFLMQSNSRIVQDCLRLDACQHNEPWSEEFIGSALTKAMNLHRRFEESKKGCCGTGVLEAGVLCNSLSPPCSNPSQYVFWDSYHPTERANKVMVDKVVKDYLHFLQ</sequence>
<gene>
    <name evidence="2" type="ORF">ACMD2_16414</name>
</gene>
<proteinExistence type="predicted"/>
<evidence type="ECO:0000256" key="1">
    <source>
        <dbReference type="SAM" id="SignalP"/>
    </source>
</evidence>